<organism evidence="3 4">
    <name type="scientific">Hyphomonas chukchiensis</name>
    <dbReference type="NCBI Taxonomy" id="1280947"/>
    <lineage>
        <taxon>Bacteria</taxon>
        <taxon>Pseudomonadati</taxon>
        <taxon>Pseudomonadota</taxon>
        <taxon>Alphaproteobacteria</taxon>
        <taxon>Hyphomonadales</taxon>
        <taxon>Hyphomonadaceae</taxon>
        <taxon>Hyphomonas</taxon>
    </lineage>
</organism>
<evidence type="ECO:0000313" key="4">
    <source>
        <dbReference type="Proteomes" id="UP000027190"/>
    </source>
</evidence>
<dbReference type="Pfam" id="PF12158">
    <property type="entry name" value="DUF3592"/>
    <property type="match status" value="1"/>
</dbReference>
<accession>A0A062UCF0</accession>
<feature type="transmembrane region" description="Helical" evidence="1">
    <location>
        <begin position="122"/>
        <end position="144"/>
    </location>
</feature>
<dbReference type="InterPro" id="IPR021994">
    <property type="entry name" value="DUF3592"/>
</dbReference>
<evidence type="ECO:0000313" key="3">
    <source>
        <dbReference type="EMBL" id="KCZ58755.1"/>
    </source>
</evidence>
<sequence length="153" mass="16907">MFKRLKQTALVLAVFVGAMLIVGVLVDAVLPRHWQPVQASVQSANIASVRKGTPEWAIQADARYEFHGRVYETRRDVFVYADRDVALDALDDWPPGREFTLYVNMDAPESVSVYPDGGRSGAIAAAVILTPALVVMIGFIIFLIRCRRDAVST</sequence>
<protein>
    <recommendedName>
        <fullName evidence="2">DUF3592 domain-containing protein</fullName>
    </recommendedName>
</protein>
<evidence type="ECO:0000259" key="2">
    <source>
        <dbReference type="Pfam" id="PF12158"/>
    </source>
</evidence>
<dbReference type="RefSeq" id="WP_034738690.1">
    <property type="nucleotide sequence ID" value="NZ_AWFG01000019.1"/>
</dbReference>
<gene>
    <name evidence="3" type="ORF">HY30_03195</name>
</gene>
<proteinExistence type="predicted"/>
<comment type="caution">
    <text evidence="3">The sequence shown here is derived from an EMBL/GenBank/DDBJ whole genome shotgun (WGS) entry which is preliminary data.</text>
</comment>
<dbReference type="Proteomes" id="UP000027190">
    <property type="component" value="Unassembled WGS sequence"/>
</dbReference>
<keyword evidence="1" id="KW-1133">Transmembrane helix</keyword>
<keyword evidence="1" id="KW-0472">Membrane</keyword>
<dbReference type="OrthoDB" id="9847098at2"/>
<evidence type="ECO:0000256" key="1">
    <source>
        <dbReference type="SAM" id="Phobius"/>
    </source>
</evidence>
<dbReference type="EMBL" id="AWFG01000019">
    <property type="protein sequence ID" value="KCZ58755.1"/>
    <property type="molecule type" value="Genomic_DNA"/>
</dbReference>
<feature type="domain" description="DUF3592" evidence="2">
    <location>
        <begin position="39"/>
        <end position="116"/>
    </location>
</feature>
<keyword evidence="1" id="KW-0812">Transmembrane</keyword>
<keyword evidence="4" id="KW-1185">Reference proteome</keyword>
<dbReference type="AlphaFoldDB" id="A0A062UCF0"/>
<dbReference type="PATRIC" id="fig|1280947.3.peg.1513"/>
<name>A0A062UCF0_9PROT</name>
<feature type="transmembrane region" description="Helical" evidence="1">
    <location>
        <begin position="9"/>
        <end position="30"/>
    </location>
</feature>
<dbReference type="STRING" id="1280947.HY30_03195"/>
<reference evidence="3 4" key="1">
    <citation type="journal article" date="2014" name="Antonie Van Leeuwenhoek">
        <title>Hyphomonas beringensis sp. nov. and Hyphomonas chukchiensis sp. nov., isolated from surface seawater of the Bering Sea and Chukchi Sea.</title>
        <authorList>
            <person name="Li C."/>
            <person name="Lai Q."/>
            <person name="Li G."/>
            <person name="Dong C."/>
            <person name="Wang J."/>
            <person name="Liao Y."/>
            <person name="Shao Z."/>
        </authorList>
    </citation>
    <scope>NUCLEOTIDE SEQUENCE [LARGE SCALE GENOMIC DNA]</scope>
    <source>
        <strain evidence="3 4">BH-BN04-4</strain>
    </source>
</reference>